<accession>A0A0E0LE09</accession>
<evidence type="ECO:0000313" key="2">
    <source>
        <dbReference type="Proteomes" id="UP000026962"/>
    </source>
</evidence>
<dbReference type="HOGENOM" id="CLU_2675371_0_0_1"/>
<evidence type="ECO:0000313" key="1">
    <source>
        <dbReference type="EnsemblPlants" id="OPUNC06G20560.1"/>
    </source>
</evidence>
<keyword evidence="2" id="KW-1185">Reference proteome</keyword>
<reference evidence="1" key="1">
    <citation type="submission" date="2015-04" db="UniProtKB">
        <authorList>
            <consortium name="EnsemblPlants"/>
        </authorList>
    </citation>
    <scope>IDENTIFICATION</scope>
</reference>
<reference evidence="1" key="2">
    <citation type="submission" date="2018-05" db="EMBL/GenBank/DDBJ databases">
        <title>OpunRS2 (Oryza punctata Reference Sequence Version 2).</title>
        <authorList>
            <person name="Zhang J."/>
            <person name="Kudrna D."/>
            <person name="Lee S."/>
            <person name="Talag J."/>
            <person name="Welchert J."/>
            <person name="Wing R.A."/>
        </authorList>
    </citation>
    <scope>NUCLEOTIDE SEQUENCE [LARGE SCALE GENOMIC DNA]</scope>
</reference>
<sequence>MQRRAAAVSSTRSTGATPCLRAALLRLGMLPLVEWSSRRGELGGGGFGIRWVVGVRCGLPSSECRGGWPRRHGEI</sequence>
<name>A0A0E0LE09_ORYPU</name>
<protein>
    <submittedName>
        <fullName evidence="1">Uncharacterized protein</fullName>
    </submittedName>
</protein>
<proteinExistence type="predicted"/>
<dbReference type="Proteomes" id="UP000026962">
    <property type="component" value="Chromosome 6"/>
</dbReference>
<dbReference type="Gramene" id="OPUNC06G20560.1">
    <property type="protein sequence ID" value="OPUNC06G20560.1"/>
    <property type="gene ID" value="OPUNC06G20560"/>
</dbReference>
<organism evidence="1">
    <name type="scientific">Oryza punctata</name>
    <name type="common">Red rice</name>
    <dbReference type="NCBI Taxonomy" id="4537"/>
    <lineage>
        <taxon>Eukaryota</taxon>
        <taxon>Viridiplantae</taxon>
        <taxon>Streptophyta</taxon>
        <taxon>Embryophyta</taxon>
        <taxon>Tracheophyta</taxon>
        <taxon>Spermatophyta</taxon>
        <taxon>Magnoliopsida</taxon>
        <taxon>Liliopsida</taxon>
        <taxon>Poales</taxon>
        <taxon>Poaceae</taxon>
        <taxon>BOP clade</taxon>
        <taxon>Oryzoideae</taxon>
        <taxon>Oryzeae</taxon>
        <taxon>Oryzinae</taxon>
        <taxon>Oryza</taxon>
    </lineage>
</organism>
<dbReference type="EnsemblPlants" id="OPUNC06G20560.1">
    <property type="protein sequence ID" value="OPUNC06G20560.1"/>
    <property type="gene ID" value="OPUNC06G20560"/>
</dbReference>
<dbReference type="AlphaFoldDB" id="A0A0E0LE09"/>